<evidence type="ECO:0000313" key="1">
    <source>
        <dbReference type="EMBL" id="MFJ3046969.1"/>
    </source>
</evidence>
<organism evidence="1 2">
    <name type="scientific">Herbaspirillum chlorophenolicum</name>
    <dbReference type="NCBI Taxonomy" id="211589"/>
    <lineage>
        <taxon>Bacteria</taxon>
        <taxon>Pseudomonadati</taxon>
        <taxon>Pseudomonadota</taxon>
        <taxon>Betaproteobacteria</taxon>
        <taxon>Burkholderiales</taxon>
        <taxon>Oxalobacteraceae</taxon>
        <taxon>Herbaspirillum</taxon>
    </lineage>
</organism>
<proteinExistence type="predicted"/>
<evidence type="ECO:0008006" key="3">
    <source>
        <dbReference type="Google" id="ProtNLM"/>
    </source>
</evidence>
<keyword evidence="2" id="KW-1185">Reference proteome</keyword>
<evidence type="ECO:0000313" key="2">
    <source>
        <dbReference type="Proteomes" id="UP001617427"/>
    </source>
</evidence>
<protein>
    <recommendedName>
        <fullName evidence="3">DUF2116 family Zn-ribbon domain-containing protein</fullName>
    </recommendedName>
</protein>
<dbReference type="EMBL" id="JBIUZV010000007">
    <property type="protein sequence ID" value="MFJ3046969.1"/>
    <property type="molecule type" value="Genomic_DNA"/>
</dbReference>
<name>A0ABW8F103_9BURK</name>
<comment type="caution">
    <text evidence="1">The sequence shown here is derived from an EMBL/GenBank/DDBJ whole genome shotgun (WGS) entry which is preliminary data.</text>
</comment>
<gene>
    <name evidence="1" type="ORF">ACIPEN_14150</name>
</gene>
<sequence>MSDHADNADIKIFRTIADGLAAARRAPELQPDCRCHFCDEMVVVNLLFCDVNCRDDFERQNAALRRAGR</sequence>
<reference evidence="1 2" key="1">
    <citation type="submission" date="2024-10" db="EMBL/GenBank/DDBJ databases">
        <title>The Natural Products Discovery Center: Release of the First 8490 Sequenced Strains for Exploring Actinobacteria Biosynthetic Diversity.</title>
        <authorList>
            <person name="Kalkreuter E."/>
            <person name="Kautsar S.A."/>
            <person name="Yang D."/>
            <person name="Bader C.D."/>
            <person name="Teijaro C.N."/>
            <person name="Fluegel L."/>
            <person name="Davis C.M."/>
            <person name="Simpson J.R."/>
            <person name="Lauterbach L."/>
            <person name="Steele A.D."/>
            <person name="Gui C."/>
            <person name="Meng S."/>
            <person name="Li G."/>
            <person name="Viehrig K."/>
            <person name="Ye F."/>
            <person name="Su P."/>
            <person name="Kiefer A.F."/>
            <person name="Nichols A."/>
            <person name="Cepeda A.J."/>
            <person name="Yan W."/>
            <person name="Fan B."/>
            <person name="Jiang Y."/>
            <person name="Adhikari A."/>
            <person name="Zheng C.-J."/>
            <person name="Schuster L."/>
            <person name="Cowan T.M."/>
            <person name="Smanski M.J."/>
            <person name="Chevrette M.G."/>
            <person name="De Carvalho L.P.S."/>
            <person name="Shen B."/>
        </authorList>
    </citation>
    <scope>NUCLEOTIDE SEQUENCE [LARGE SCALE GENOMIC DNA]</scope>
    <source>
        <strain evidence="1 2">NPDC087045</strain>
    </source>
</reference>
<accession>A0ABW8F103</accession>
<dbReference type="Proteomes" id="UP001617427">
    <property type="component" value="Unassembled WGS sequence"/>
</dbReference>
<dbReference type="RefSeq" id="WP_402701349.1">
    <property type="nucleotide sequence ID" value="NZ_JBIUZV010000007.1"/>
</dbReference>